<name>A0A8K0C9M3_IGNLU</name>
<dbReference type="Proteomes" id="UP000801492">
    <property type="component" value="Unassembled WGS sequence"/>
</dbReference>
<comment type="caution">
    <text evidence="2">The sequence shown here is derived from an EMBL/GenBank/DDBJ whole genome shotgun (WGS) entry which is preliminary data.</text>
</comment>
<dbReference type="EMBL" id="VTPC01090545">
    <property type="protein sequence ID" value="KAF2883193.1"/>
    <property type="molecule type" value="Genomic_DNA"/>
</dbReference>
<sequence length="78" mass="8563">MKMLNYCILKIIYIIGLTVVVVMLEEIQNGIRAVNSDRCIGRTVSGGSGFRSDDTDGDGGNRIAYVNDSISSRNVHRN</sequence>
<keyword evidence="3" id="KW-1185">Reference proteome</keyword>
<feature type="transmembrane region" description="Helical" evidence="1">
    <location>
        <begin position="7"/>
        <end position="24"/>
    </location>
</feature>
<keyword evidence="1" id="KW-0812">Transmembrane</keyword>
<evidence type="ECO:0000313" key="2">
    <source>
        <dbReference type="EMBL" id="KAF2883193.1"/>
    </source>
</evidence>
<organism evidence="2 3">
    <name type="scientific">Ignelater luminosus</name>
    <name type="common">Cucubano</name>
    <name type="synonym">Pyrophorus luminosus</name>
    <dbReference type="NCBI Taxonomy" id="2038154"/>
    <lineage>
        <taxon>Eukaryota</taxon>
        <taxon>Metazoa</taxon>
        <taxon>Ecdysozoa</taxon>
        <taxon>Arthropoda</taxon>
        <taxon>Hexapoda</taxon>
        <taxon>Insecta</taxon>
        <taxon>Pterygota</taxon>
        <taxon>Neoptera</taxon>
        <taxon>Endopterygota</taxon>
        <taxon>Coleoptera</taxon>
        <taxon>Polyphaga</taxon>
        <taxon>Elateriformia</taxon>
        <taxon>Elateroidea</taxon>
        <taxon>Elateridae</taxon>
        <taxon>Agrypninae</taxon>
        <taxon>Pyrophorini</taxon>
        <taxon>Ignelater</taxon>
    </lineage>
</organism>
<accession>A0A8K0C9M3</accession>
<dbReference type="AlphaFoldDB" id="A0A8K0C9M3"/>
<evidence type="ECO:0000256" key="1">
    <source>
        <dbReference type="SAM" id="Phobius"/>
    </source>
</evidence>
<evidence type="ECO:0000313" key="3">
    <source>
        <dbReference type="Proteomes" id="UP000801492"/>
    </source>
</evidence>
<keyword evidence="1" id="KW-0472">Membrane</keyword>
<proteinExistence type="predicted"/>
<reference evidence="2" key="1">
    <citation type="submission" date="2019-08" db="EMBL/GenBank/DDBJ databases">
        <title>The genome of the North American firefly Photinus pyralis.</title>
        <authorList>
            <consortium name="Photinus pyralis genome working group"/>
            <person name="Fallon T.R."/>
            <person name="Sander Lower S.E."/>
            <person name="Weng J.-K."/>
        </authorList>
    </citation>
    <scope>NUCLEOTIDE SEQUENCE</scope>
    <source>
        <strain evidence="2">TRF0915ILg1</strain>
        <tissue evidence="2">Whole body</tissue>
    </source>
</reference>
<gene>
    <name evidence="2" type="ORF">ILUMI_22968</name>
</gene>
<protein>
    <submittedName>
        <fullName evidence="2">Uncharacterized protein</fullName>
    </submittedName>
</protein>
<keyword evidence="1" id="KW-1133">Transmembrane helix</keyword>